<sequence length="196" mass="22814">MAKGGSRLGAGRPAYKVKGEQLQRIDVRVWARKGLLTGNRFFSWSWNRGGEPTGSIGVKVTPQSAVTLEYSLTYDGERRSISERVELIYKPCNFGGARPWFQCPRCARQVAVLYMRSGRFGCRHCQRVAYSSQSEDVMARTWREQRRIEEKIGEDWQRPKGMRQRTYERLMERLADCEQRREEAFCVAAQRLFFSL</sequence>
<reference evidence="1 2" key="1">
    <citation type="submission" date="2023-08" db="EMBL/GenBank/DDBJ databases">
        <title>Rhodoferax potami sp. nov. and Rhodoferax mekongensis sp. nov., isolated from the Mekong River in Thailand.</title>
        <authorList>
            <person name="Kitikhun S."/>
            <person name="Charoenyingcharoen P."/>
            <person name="Siriarchawattana P."/>
            <person name="Likhitrattanapisal S."/>
            <person name="Nilsakha T."/>
            <person name="Chanpet A."/>
            <person name="Rattanawaree P."/>
            <person name="Ingsriswang S."/>
        </authorList>
    </citation>
    <scope>NUCLEOTIDE SEQUENCE [LARGE SCALE GENOMIC DNA]</scope>
    <source>
        <strain evidence="1 2">TBRC 17307</strain>
    </source>
</reference>
<evidence type="ECO:0000313" key="1">
    <source>
        <dbReference type="EMBL" id="WNO03180.1"/>
    </source>
</evidence>
<organism evidence="1 2">
    <name type="scientific">Rhodoferax mekongensis</name>
    <dbReference type="NCBI Taxonomy" id="3068341"/>
    <lineage>
        <taxon>Bacteria</taxon>
        <taxon>Pseudomonadati</taxon>
        <taxon>Pseudomonadota</taxon>
        <taxon>Betaproteobacteria</taxon>
        <taxon>Burkholderiales</taxon>
        <taxon>Comamonadaceae</taxon>
        <taxon>Rhodoferax</taxon>
    </lineage>
</organism>
<gene>
    <name evidence="1" type="ORF">RAN89_09500</name>
</gene>
<dbReference type="RefSeq" id="WP_313866103.1">
    <property type="nucleotide sequence ID" value="NZ_CP132507.1"/>
</dbReference>
<proteinExistence type="predicted"/>
<dbReference type="EMBL" id="CP132507">
    <property type="protein sequence ID" value="WNO03180.1"/>
    <property type="molecule type" value="Genomic_DNA"/>
</dbReference>
<keyword evidence="2" id="KW-1185">Reference proteome</keyword>
<protein>
    <recommendedName>
        <fullName evidence="3">Transposase</fullName>
    </recommendedName>
</protein>
<dbReference type="Proteomes" id="UP001302257">
    <property type="component" value="Chromosome"/>
</dbReference>
<accession>A0ABZ0AU53</accession>
<evidence type="ECO:0000313" key="2">
    <source>
        <dbReference type="Proteomes" id="UP001302257"/>
    </source>
</evidence>
<name>A0ABZ0AU53_9BURK</name>
<evidence type="ECO:0008006" key="3">
    <source>
        <dbReference type="Google" id="ProtNLM"/>
    </source>
</evidence>